<dbReference type="InterPro" id="IPR028209">
    <property type="entry name" value="LAMTOR1/MEH1"/>
</dbReference>
<comment type="similarity">
    <text evidence="3">Belongs to the LAMTOR1 family.</text>
</comment>
<evidence type="ECO:0000256" key="10">
    <source>
        <dbReference type="ARBA" id="ARBA00023288"/>
    </source>
</evidence>
<accession>A0A2R5LIG3</accession>
<evidence type="ECO:0000256" key="2">
    <source>
        <dbReference type="ARBA" id="ARBA00004577"/>
    </source>
</evidence>
<comment type="subcellular location">
    <subcellularLocation>
        <location evidence="2">Late endosome membrane</location>
        <topology evidence="2">Lipid-anchor</topology>
        <orientation evidence="2">Cytoplasmic side</orientation>
    </subcellularLocation>
    <subcellularLocation>
        <location evidence="1">Lysosome membrane</location>
        <topology evidence="1">Lipid-anchor</topology>
        <orientation evidence="1">Cytoplasmic side</orientation>
    </subcellularLocation>
</comment>
<feature type="region of interest" description="Disordered" evidence="12">
    <location>
        <begin position="1"/>
        <end position="54"/>
    </location>
</feature>
<proteinExistence type="inferred from homology"/>
<dbReference type="GO" id="GO:0016197">
    <property type="term" value="P:endosomal transport"/>
    <property type="evidence" value="ECO:0007669"/>
    <property type="project" value="InterPro"/>
</dbReference>
<keyword evidence="8" id="KW-0564">Palmitate</keyword>
<evidence type="ECO:0000313" key="13">
    <source>
        <dbReference type="EMBL" id="MBY09117.1"/>
    </source>
</evidence>
<dbReference type="PANTHER" id="PTHR13401:SF2">
    <property type="entry name" value="RAGULATOR COMPLEX PROTEIN LAMTOR1"/>
    <property type="match status" value="1"/>
</dbReference>
<evidence type="ECO:0000256" key="4">
    <source>
        <dbReference type="ARBA" id="ARBA00016099"/>
    </source>
</evidence>
<evidence type="ECO:0000256" key="6">
    <source>
        <dbReference type="ARBA" id="ARBA00022753"/>
    </source>
</evidence>
<dbReference type="GO" id="GO:0043410">
    <property type="term" value="P:positive regulation of MAPK cascade"/>
    <property type="evidence" value="ECO:0007669"/>
    <property type="project" value="InterPro"/>
</dbReference>
<dbReference type="Pfam" id="PF15454">
    <property type="entry name" value="LAMTOR"/>
    <property type="match status" value="1"/>
</dbReference>
<dbReference type="AlphaFoldDB" id="A0A2R5LIG3"/>
<dbReference type="EMBL" id="GGLE01004991">
    <property type="protein sequence ID" value="MBY09117.1"/>
    <property type="molecule type" value="Transcribed_RNA"/>
</dbReference>
<dbReference type="GO" id="GO:0032008">
    <property type="term" value="P:positive regulation of TOR signaling"/>
    <property type="evidence" value="ECO:0007669"/>
    <property type="project" value="InterPro"/>
</dbReference>
<sequence>MGCCFSNDEDKRDQDEPTETSRLLANPVGNSSQQPYNDGYGGVRGANSHHKGDDQNALSRILHQTAANVIDVSALDTHLEQHEYLNRSRQYTQRVGTLGTEFALQKPCLLQDGAPQEWLSHPPLPPMQMQAMDELMDKVQQALGDIQVEHKEDLVVQFGLS</sequence>
<evidence type="ECO:0000256" key="1">
    <source>
        <dbReference type="ARBA" id="ARBA00004122"/>
    </source>
</evidence>
<dbReference type="SMART" id="SM01262">
    <property type="entry name" value="LAMTOR"/>
    <property type="match status" value="1"/>
</dbReference>
<evidence type="ECO:0000256" key="7">
    <source>
        <dbReference type="ARBA" id="ARBA00023136"/>
    </source>
</evidence>
<dbReference type="GO" id="GO:0007040">
    <property type="term" value="P:lysosome organization"/>
    <property type="evidence" value="ECO:0007669"/>
    <property type="project" value="InterPro"/>
</dbReference>
<evidence type="ECO:0000256" key="3">
    <source>
        <dbReference type="ARBA" id="ARBA00010861"/>
    </source>
</evidence>
<dbReference type="GO" id="GO:0071230">
    <property type="term" value="P:cellular response to amino acid stimulus"/>
    <property type="evidence" value="ECO:0007669"/>
    <property type="project" value="InterPro"/>
</dbReference>
<name>A0A2R5LIG3_9ACAR</name>
<dbReference type="GO" id="GO:0001919">
    <property type="term" value="P:regulation of receptor recycling"/>
    <property type="evidence" value="ECO:0007669"/>
    <property type="project" value="InterPro"/>
</dbReference>
<evidence type="ECO:0000256" key="9">
    <source>
        <dbReference type="ARBA" id="ARBA00023228"/>
    </source>
</evidence>
<protein>
    <recommendedName>
        <fullName evidence="4">Ragulator complex protein LAMTOR1</fullName>
    </recommendedName>
    <alternativeName>
        <fullName evidence="11">Late endosomal/lysosomal adaptor and MAPK and MTOR activator 1</fullName>
    </alternativeName>
</protein>
<dbReference type="GO" id="GO:0005765">
    <property type="term" value="C:lysosomal membrane"/>
    <property type="evidence" value="ECO:0007669"/>
    <property type="project" value="UniProtKB-SubCell"/>
</dbReference>
<evidence type="ECO:0000256" key="8">
    <source>
        <dbReference type="ARBA" id="ARBA00023139"/>
    </source>
</evidence>
<dbReference type="PANTHER" id="PTHR13401">
    <property type="entry name" value="RAGULATOR COMPLEX PROTEIN LAMTOR1"/>
    <property type="match status" value="1"/>
</dbReference>
<keyword evidence="10" id="KW-0449">Lipoprotein</keyword>
<evidence type="ECO:0000256" key="11">
    <source>
        <dbReference type="ARBA" id="ARBA00032695"/>
    </source>
</evidence>
<keyword evidence="5" id="KW-0519">Myristate</keyword>
<dbReference type="GO" id="GO:0042632">
    <property type="term" value="P:cholesterol homeostasis"/>
    <property type="evidence" value="ECO:0007669"/>
    <property type="project" value="InterPro"/>
</dbReference>
<dbReference type="GO" id="GO:0060090">
    <property type="term" value="F:molecular adaptor activity"/>
    <property type="evidence" value="ECO:0007669"/>
    <property type="project" value="TreeGrafter"/>
</dbReference>
<organism evidence="13">
    <name type="scientific">Ornithodoros turicata</name>
    <dbReference type="NCBI Taxonomy" id="34597"/>
    <lineage>
        <taxon>Eukaryota</taxon>
        <taxon>Metazoa</taxon>
        <taxon>Ecdysozoa</taxon>
        <taxon>Arthropoda</taxon>
        <taxon>Chelicerata</taxon>
        <taxon>Arachnida</taxon>
        <taxon>Acari</taxon>
        <taxon>Parasitiformes</taxon>
        <taxon>Ixodida</taxon>
        <taxon>Ixodoidea</taxon>
        <taxon>Argasidae</taxon>
        <taxon>Ornithodorinae</taxon>
        <taxon>Ornithodoros</taxon>
    </lineage>
</organism>
<dbReference type="GO" id="GO:0045121">
    <property type="term" value="C:membrane raft"/>
    <property type="evidence" value="ECO:0007669"/>
    <property type="project" value="InterPro"/>
</dbReference>
<dbReference type="GO" id="GO:0031902">
    <property type="term" value="C:late endosome membrane"/>
    <property type="evidence" value="ECO:0007669"/>
    <property type="project" value="UniProtKB-SubCell"/>
</dbReference>
<dbReference type="GO" id="GO:0071986">
    <property type="term" value="C:Ragulator complex"/>
    <property type="evidence" value="ECO:0007669"/>
    <property type="project" value="InterPro"/>
</dbReference>
<keyword evidence="6" id="KW-0967">Endosome</keyword>
<keyword evidence="9" id="KW-0458">Lysosome</keyword>
<evidence type="ECO:0000256" key="5">
    <source>
        <dbReference type="ARBA" id="ARBA00022707"/>
    </source>
</evidence>
<keyword evidence="7" id="KW-0472">Membrane</keyword>
<reference evidence="13" key="1">
    <citation type="submission" date="2018-03" db="EMBL/GenBank/DDBJ databases">
        <title>The relapsing fever spirochete Borrelia turicatae persists in the highly oxidative environment of its soft-bodied tick vector.</title>
        <authorList>
            <person name="Bourret T.J."/>
            <person name="Boyle W.K."/>
            <person name="Valenzuela J.G."/>
            <person name="Oliveira F."/>
            <person name="Lopez J.E."/>
        </authorList>
    </citation>
    <scope>NUCLEOTIDE SEQUENCE</scope>
    <source>
        <strain evidence="13">Kansas strain/isolate</strain>
        <tissue evidence="13">Salivary glands</tissue>
    </source>
</reference>
<evidence type="ECO:0000256" key="12">
    <source>
        <dbReference type="SAM" id="MobiDB-lite"/>
    </source>
</evidence>
<dbReference type="GO" id="GO:0005085">
    <property type="term" value="F:guanyl-nucleotide exchange factor activity"/>
    <property type="evidence" value="ECO:0007669"/>
    <property type="project" value="TreeGrafter"/>
</dbReference>
<feature type="compositionally biased region" description="Polar residues" evidence="12">
    <location>
        <begin position="20"/>
        <end position="36"/>
    </location>
</feature>